<dbReference type="PANTHER" id="PTHR30405">
    <property type="entry name" value="TRANSPOSASE"/>
    <property type="match status" value="1"/>
</dbReference>
<dbReference type="EMBL" id="MWWR01000017">
    <property type="protein sequence ID" value="OZG50465.1"/>
    <property type="molecule type" value="Genomic_DNA"/>
</dbReference>
<evidence type="ECO:0000259" key="8">
    <source>
        <dbReference type="Pfam" id="PF07282"/>
    </source>
</evidence>
<keyword evidence="4" id="KW-0238">DNA-binding</keyword>
<dbReference type="GO" id="GO:0006310">
    <property type="term" value="P:DNA recombination"/>
    <property type="evidence" value="ECO:0007669"/>
    <property type="project" value="UniProtKB-KW"/>
</dbReference>
<gene>
    <name evidence="9" type="ORF">PSRA_1495</name>
</gene>
<feature type="domain" description="Probable transposase IS891/IS1136/IS1341" evidence="7">
    <location>
        <begin position="174"/>
        <end position="280"/>
    </location>
</feature>
<protein>
    <submittedName>
        <fullName evidence="9">Transposase</fullName>
    </submittedName>
</protein>
<dbReference type="NCBIfam" id="NF038280">
    <property type="entry name" value="IS607_TnpB"/>
    <property type="match status" value="1"/>
</dbReference>
<keyword evidence="5" id="KW-0233">DNA recombination</keyword>
<sequence>MSHTGAARFAFNAGLAHVKDMLDKGEEPEWSHYSLRKWWNANKATLAVNPETGEPWWQENSKEAYSNALKSLADGLRNFSESRKGQRKGPKMGFPRFKSKGRAVPRFAYTTGEFGLIDGDPHALRLPRIGRVHCMENVAKRVGGAKVVRMTVSQRAGAWYAALTIEIERADSAVPKPPKGGSVGIDVGVKEFATLSDGTVIHNPRALESNLRRLGEAQQDLSRKQEGSGRPRKAKARVARLYARVANLRDDFLNKTTTMLANTYEDISIEDLNVAGMLRNHSLAQAIQDVSFYEFRRQLTYKTARTGAKLHVIDRWYPSSKTCSNCGTVKAKLSLSERVYRCDECGLVIDRDLNAAINIMVVGSAPETLNARGGDVRRADAKRRATRTPVKREPSGRANAVRLGAGLGNEAMQVSCQR</sequence>
<evidence type="ECO:0000256" key="2">
    <source>
        <dbReference type="ARBA" id="ARBA00011044"/>
    </source>
</evidence>
<organism evidence="9 10">
    <name type="scientific">Pseudoscardovia radai</name>
    <dbReference type="NCBI Taxonomy" id="987066"/>
    <lineage>
        <taxon>Bacteria</taxon>
        <taxon>Bacillati</taxon>
        <taxon>Actinomycetota</taxon>
        <taxon>Actinomycetes</taxon>
        <taxon>Bifidobacteriales</taxon>
        <taxon>Bifidobacteriaceae</taxon>
        <taxon>Pseudoscardovia</taxon>
    </lineage>
</organism>
<reference evidence="9 10" key="1">
    <citation type="journal article" date="2017" name="BMC Genomics">
        <title>Comparative genomic and phylogenomic analyses of the Bifidobacteriaceae family.</title>
        <authorList>
            <person name="Lugli G.A."/>
            <person name="Milani C."/>
            <person name="Turroni F."/>
            <person name="Duranti S."/>
            <person name="Mancabelli L."/>
            <person name="Mangifesta M."/>
            <person name="Ferrario C."/>
            <person name="Modesto M."/>
            <person name="Mattarelli P."/>
            <person name="Jiri K."/>
            <person name="van Sinderen D."/>
            <person name="Ventura M."/>
        </authorList>
    </citation>
    <scope>NUCLEOTIDE SEQUENCE [LARGE SCALE GENOMIC DNA]</scope>
    <source>
        <strain evidence="9 10">DSM 24742</strain>
    </source>
</reference>
<comment type="similarity">
    <text evidence="1">In the C-terminal section; belongs to the transposase 35 family.</text>
</comment>
<evidence type="ECO:0000313" key="9">
    <source>
        <dbReference type="EMBL" id="OZG50465.1"/>
    </source>
</evidence>
<evidence type="ECO:0000259" key="7">
    <source>
        <dbReference type="Pfam" id="PF01385"/>
    </source>
</evidence>
<comment type="caution">
    <text evidence="9">The sequence shown here is derived from an EMBL/GenBank/DDBJ whole genome shotgun (WGS) entry which is preliminary data.</text>
</comment>
<evidence type="ECO:0000256" key="1">
    <source>
        <dbReference type="ARBA" id="ARBA00008761"/>
    </source>
</evidence>
<dbReference type="AlphaFoldDB" id="A0A261EUG2"/>
<accession>A0A261EUG2</accession>
<evidence type="ECO:0000256" key="3">
    <source>
        <dbReference type="ARBA" id="ARBA00022578"/>
    </source>
</evidence>
<dbReference type="InterPro" id="IPR001959">
    <property type="entry name" value="Transposase"/>
</dbReference>
<evidence type="ECO:0000256" key="4">
    <source>
        <dbReference type="ARBA" id="ARBA00023125"/>
    </source>
</evidence>
<evidence type="ECO:0000256" key="6">
    <source>
        <dbReference type="SAM" id="MobiDB-lite"/>
    </source>
</evidence>
<comment type="similarity">
    <text evidence="2">In the N-terminal section; belongs to the transposase 2 family.</text>
</comment>
<dbReference type="Pfam" id="PF07282">
    <property type="entry name" value="Cas12f1-like_TNB"/>
    <property type="match status" value="1"/>
</dbReference>
<dbReference type="PANTHER" id="PTHR30405:SF11">
    <property type="entry name" value="RNA-GUIDED DNA ENDONUCLEASE RV2885C-RELATED"/>
    <property type="match status" value="1"/>
</dbReference>
<evidence type="ECO:0000256" key="5">
    <source>
        <dbReference type="ARBA" id="ARBA00023172"/>
    </source>
</evidence>
<feature type="domain" description="Cas12f1-like TNB" evidence="8">
    <location>
        <begin position="292"/>
        <end position="359"/>
    </location>
</feature>
<dbReference type="InterPro" id="IPR010095">
    <property type="entry name" value="Cas12f1-like_TNB"/>
</dbReference>
<feature type="region of interest" description="Disordered" evidence="6">
    <location>
        <begin position="373"/>
        <end position="396"/>
    </location>
</feature>
<evidence type="ECO:0000313" key="10">
    <source>
        <dbReference type="Proteomes" id="UP000216725"/>
    </source>
</evidence>
<dbReference type="InterPro" id="IPR053470">
    <property type="entry name" value="RNA-guided_DNA_endonuclease"/>
</dbReference>
<dbReference type="NCBIfam" id="TIGR01766">
    <property type="entry name" value="IS200/IS605 family accessory protein TnpB-like domain"/>
    <property type="match status" value="1"/>
</dbReference>
<keyword evidence="3" id="KW-0815">Transposition</keyword>
<keyword evidence="10" id="KW-1185">Reference proteome</keyword>
<proteinExistence type="inferred from homology"/>
<feature type="compositionally biased region" description="Basic and acidic residues" evidence="6">
    <location>
        <begin position="374"/>
        <end position="383"/>
    </location>
</feature>
<name>A0A261EUG2_9BIFI</name>
<dbReference type="Pfam" id="PF01385">
    <property type="entry name" value="OrfB_IS605"/>
    <property type="match status" value="1"/>
</dbReference>
<dbReference type="InterPro" id="IPR051399">
    <property type="entry name" value="RNA-guided_DNA_endo/Transpos"/>
</dbReference>
<dbReference type="GO" id="GO:0032196">
    <property type="term" value="P:transposition"/>
    <property type="evidence" value="ECO:0007669"/>
    <property type="project" value="UniProtKB-KW"/>
</dbReference>
<dbReference type="Proteomes" id="UP000216725">
    <property type="component" value="Unassembled WGS sequence"/>
</dbReference>
<dbReference type="GO" id="GO:0003677">
    <property type="term" value="F:DNA binding"/>
    <property type="evidence" value="ECO:0007669"/>
    <property type="project" value="UniProtKB-KW"/>
</dbReference>
<dbReference type="NCBIfam" id="NF040570">
    <property type="entry name" value="guided_TnpB"/>
    <property type="match status" value="1"/>
</dbReference>